<dbReference type="AlphaFoldDB" id="A0A9D1S0A2"/>
<feature type="domain" description="Glycosyltransferase family 28 N-terminal" evidence="11">
    <location>
        <begin position="2"/>
        <end position="121"/>
    </location>
</feature>
<dbReference type="GO" id="GO:0051301">
    <property type="term" value="P:cell division"/>
    <property type="evidence" value="ECO:0007669"/>
    <property type="project" value="UniProtKB-KW"/>
</dbReference>
<evidence type="ECO:0000256" key="3">
    <source>
        <dbReference type="ARBA" id="ARBA00022676"/>
    </source>
</evidence>
<evidence type="ECO:0000256" key="4">
    <source>
        <dbReference type="ARBA" id="ARBA00022679"/>
    </source>
</evidence>
<dbReference type="SUPFAM" id="SSF53756">
    <property type="entry name" value="UDP-Glycosyltransferase/glycogen phosphorylase"/>
    <property type="match status" value="1"/>
</dbReference>
<dbReference type="EMBL" id="DXGD01000105">
    <property type="protein sequence ID" value="HIW99059.1"/>
    <property type="molecule type" value="Genomic_DNA"/>
</dbReference>
<keyword evidence="2 10" id="KW-0132">Cell division</keyword>
<comment type="subcellular location">
    <subcellularLocation>
        <location evidence="10">Cell membrane</location>
        <topology evidence="10">Peripheral membrane protein</topology>
        <orientation evidence="10">Cytoplasmic side</orientation>
    </subcellularLocation>
</comment>
<dbReference type="EC" id="2.4.1.227" evidence="10"/>
<keyword evidence="5 10" id="KW-0133">Cell shape</keyword>
<dbReference type="Pfam" id="PF04101">
    <property type="entry name" value="Glyco_tran_28_C"/>
    <property type="match status" value="1"/>
</dbReference>
<dbReference type="GO" id="GO:0008360">
    <property type="term" value="P:regulation of cell shape"/>
    <property type="evidence" value="ECO:0007669"/>
    <property type="project" value="UniProtKB-KW"/>
</dbReference>
<comment type="function">
    <text evidence="10">Cell wall formation. Catalyzes the transfer of a GlcNAc subunit on undecaprenyl-pyrophosphoryl-MurNAc-pentapeptide (lipid intermediate I) to form undecaprenyl-pyrophosphoryl-MurNAc-(pentapeptide)GlcNAc (lipid intermediate II).</text>
</comment>
<dbReference type="PANTHER" id="PTHR21015">
    <property type="entry name" value="UDP-N-ACETYLGLUCOSAMINE--N-ACETYLMURAMYL-(PENTAPEPTIDE) PYROPHOSPHORYL-UNDECAPRENOL N-ACETYLGLUCOSAMINE TRANSFERASE 1"/>
    <property type="match status" value="1"/>
</dbReference>
<dbReference type="HAMAP" id="MF_00033">
    <property type="entry name" value="MurG"/>
    <property type="match status" value="1"/>
</dbReference>
<evidence type="ECO:0000256" key="10">
    <source>
        <dbReference type="HAMAP-Rule" id="MF_00033"/>
    </source>
</evidence>
<keyword evidence="9 10" id="KW-0961">Cell wall biogenesis/degradation</keyword>
<dbReference type="InterPro" id="IPR004276">
    <property type="entry name" value="GlycoTrans_28_N"/>
</dbReference>
<keyword evidence="8 10" id="KW-0131">Cell cycle</keyword>
<evidence type="ECO:0000256" key="8">
    <source>
        <dbReference type="ARBA" id="ARBA00023306"/>
    </source>
</evidence>
<organism evidence="13 14">
    <name type="scientific">Candidatus Nesterenkonia stercoripullorum</name>
    <dbReference type="NCBI Taxonomy" id="2838701"/>
    <lineage>
        <taxon>Bacteria</taxon>
        <taxon>Bacillati</taxon>
        <taxon>Actinomycetota</taxon>
        <taxon>Actinomycetes</taxon>
        <taxon>Micrococcales</taxon>
        <taxon>Micrococcaceae</taxon>
        <taxon>Nesterenkonia</taxon>
    </lineage>
</organism>
<evidence type="ECO:0000259" key="11">
    <source>
        <dbReference type="Pfam" id="PF03033"/>
    </source>
</evidence>
<name>A0A9D1S0A2_9MICC</name>
<evidence type="ECO:0000313" key="13">
    <source>
        <dbReference type="EMBL" id="HIW99059.1"/>
    </source>
</evidence>
<evidence type="ECO:0000259" key="12">
    <source>
        <dbReference type="Pfam" id="PF04101"/>
    </source>
</evidence>
<dbReference type="Proteomes" id="UP000824151">
    <property type="component" value="Unassembled WGS sequence"/>
</dbReference>
<evidence type="ECO:0000256" key="9">
    <source>
        <dbReference type="ARBA" id="ARBA00023316"/>
    </source>
</evidence>
<accession>A0A9D1S0A2</accession>
<reference evidence="13" key="2">
    <citation type="submission" date="2021-04" db="EMBL/GenBank/DDBJ databases">
        <authorList>
            <person name="Gilroy R."/>
        </authorList>
    </citation>
    <scope>NUCLEOTIDE SEQUENCE</scope>
    <source>
        <strain evidence="13">ChiHejej3B27-3195</strain>
    </source>
</reference>
<sequence>MVSIGEALRRKDSSARVLMIGSDEGMETRLVPAAGYPLRTIAKVPMPRRPSPDMLAFPGRFRRAVRAAERILREEEADVVVGVGGYVCTPVYLAARKVGIPVIVHEANTTPGLANRVGNRFSAFTGVAFEGTALKRAQWVGMPMDRRISQLKRSEARDEARTRLGLDPERPTLVVTGGSSGALSLNRAIGSTIEELTGTGAQVLHLTGMDKQVRDDSGHVVKRFHYHQREYLDGMADAYAAADLIVARAGAATVCEVAAVGLPAVFVPLPIGNGEQERNARDLVDAGGALLVKDEHFSEEWIRRNILPLLEEPELLATMQRQSSQRGITDADDRMAEAAMEAIQR</sequence>
<comment type="pathway">
    <text evidence="10">Cell wall biogenesis; peptidoglycan biosynthesis.</text>
</comment>
<keyword evidence="1 10" id="KW-1003">Cell membrane</keyword>
<dbReference type="Gene3D" id="3.40.50.2000">
    <property type="entry name" value="Glycogen Phosphorylase B"/>
    <property type="match status" value="2"/>
</dbReference>
<keyword evidence="6 10" id="KW-0573">Peptidoglycan synthesis</keyword>
<evidence type="ECO:0000256" key="7">
    <source>
        <dbReference type="ARBA" id="ARBA00023136"/>
    </source>
</evidence>
<comment type="caution">
    <text evidence="10">Lacks conserved residue(s) required for the propagation of feature annotation.</text>
</comment>
<dbReference type="GO" id="GO:0005886">
    <property type="term" value="C:plasma membrane"/>
    <property type="evidence" value="ECO:0007669"/>
    <property type="project" value="UniProtKB-SubCell"/>
</dbReference>
<dbReference type="GO" id="GO:0071555">
    <property type="term" value="P:cell wall organization"/>
    <property type="evidence" value="ECO:0007669"/>
    <property type="project" value="UniProtKB-KW"/>
</dbReference>
<proteinExistence type="inferred from homology"/>
<comment type="similarity">
    <text evidence="10">Belongs to the glycosyltransferase 28 family. MurG subfamily.</text>
</comment>
<keyword evidence="4 10" id="KW-0808">Transferase</keyword>
<keyword evidence="7 10" id="KW-0472">Membrane</keyword>
<gene>
    <name evidence="10" type="primary">murG</name>
    <name evidence="13" type="ORF">H9871_02845</name>
</gene>
<dbReference type="GO" id="GO:0009252">
    <property type="term" value="P:peptidoglycan biosynthetic process"/>
    <property type="evidence" value="ECO:0007669"/>
    <property type="project" value="UniProtKB-UniRule"/>
</dbReference>
<feature type="binding site" evidence="10">
    <location>
        <position position="179"/>
    </location>
    <ligand>
        <name>UDP-N-acetyl-alpha-D-glucosamine</name>
        <dbReference type="ChEBI" id="CHEBI:57705"/>
    </ligand>
</feature>
<evidence type="ECO:0000256" key="6">
    <source>
        <dbReference type="ARBA" id="ARBA00022984"/>
    </source>
</evidence>
<dbReference type="GO" id="GO:0005975">
    <property type="term" value="P:carbohydrate metabolic process"/>
    <property type="evidence" value="ECO:0007669"/>
    <property type="project" value="InterPro"/>
</dbReference>
<dbReference type="CDD" id="cd03785">
    <property type="entry name" value="GT28_MurG"/>
    <property type="match status" value="1"/>
</dbReference>
<evidence type="ECO:0000256" key="2">
    <source>
        <dbReference type="ARBA" id="ARBA00022618"/>
    </source>
</evidence>
<dbReference type="GO" id="GO:0050511">
    <property type="term" value="F:undecaprenyldiphospho-muramoylpentapeptide beta-N-acetylglucosaminyltransferase activity"/>
    <property type="evidence" value="ECO:0007669"/>
    <property type="project" value="UniProtKB-UniRule"/>
</dbReference>
<evidence type="ECO:0000256" key="5">
    <source>
        <dbReference type="ARBA" id="ARBA00022960"/>
    </source>
</evidence>
<dbReference type="InterPro" id="IPR007235">
    <property type="entry name" value="Glyco_trans_28_C"/>
</dbReference>
<comment type="caution">
    <text evidence="13">The sequence shown here is derived from an EMBL/GenBank/DDBJ whole genome shotgun (WGS) entry which is preliminary data.</text>
</comment>
<protein>
    <recommendedName>
        <fullName evidence="10">UDP-N-acetylglucosamine--N-acetylmuramyl-(pentapeptide) pyrophosphoryl-undecaprenol N-acetylglucosamine transferase</fullName>
        <ecNumber evidence="10">2.4.1.227</ecNumber>
    </recommendedName>
    <alternativeName>
        <fullName evidence="10">Undecaprenyl-PP-MurNAc-pentapeptide-UDPGlcNAc GlcNAc transferase</fullName>
    </alternativeName>
</protein>
<reference evidence="13" key="1">
    <citation type="journal article" date="2021" name="PeerJ">
        <title>Extensive microbial diversity within the chicken gut microbiome revealed by metagenomics and culture.</title>
        <authorList>
            <person name="Gilroy R."/>
            <person name="Ravi A."/>
            <person name="Getino M."/>
            <person name="Pursley I."/>
            <person name="Horton D.L."/>
            <person name="Alikhan N.F."/>
            <person name="Baker D."/>
            <person name="Gharbi K."/>
            <person name="Hall N."/>
            <person name="Watson M."/>
            <person name="Adriaenssens E.M."/>
            <person name="Foster-Nyarko E."/>
            <person name="Jarju S."/>
            <person name="Secka A."/>
            <person name="Antonio M."/>
            <person name="Oren A."/>
            <person name="Chaudhuri R.R."/>
            <person name="La Ragione R."/>
            <person name="Hildebrand F."/>
            <person name="Pallen M.J."/>
        </authorList>
    </citation>
    <scope>NUCLEOTIDE SEQUENCE</scope>
    <source>
        <strain evidence="13">ChiHejej3B27-3195</strain>
    </source>
</reference>
<feature type="binding site" evidence="10">
    <location>
        <position position="108"/>
    </location>
    <ligand>
        <name>UDP-N-acetyl-alpha-D-glucosamine</name>
        <dbReference type="ChEBI" id="CHEBI:57705"/>
    </ligand>
</feature>
<dbReference type="InterPro" id="IPR006009">
    <property type="entry name" value="GlcNAc_MurG"/>
</dbReference>
<feature type="binding site" evidence="10">
    <location>
        <position position="276"/>
    </location>
    <ligand>
        <name>UDP-N-acetyl-alpha-D-glucosamine</name>
        <dbReference type="ChEBI" id="CHEBI:57705"/>
    </ligand>
</feature>
<evidence type="ECO:0000313" key="14">
    <source>
        <dbReference type="Proteomes" id="UP000824151"/>
    </source>
</evidence>
<dbReference type="PANTHER" id="PTHR21015:SF22">
    <property type="entry name" value="GLYCOSYLTRANSFERASE"/>
    <property type="match status" value="1"/>
</dbReference>
<feature type="domain" description="Glycosyl transferase family 28 C-terminal" evidence="12">
    <location>
        <begin position="172"/>
        <end position="334"/>
    </location>
</feature>
<dbReference type="Pfam" id="PF03033">
    <property type="entry name" value="Glyco_transf_28"/>
    <property type="match status" value="1"/>
</dbReference>
<keyword evidence="3 10" id="KW-0328">Glycosyltransferase</keyword>
<evidence type="ECO:0000256" key="1">
    <source>
        <dbReference type="ARBA" id="ARBA00022475"/>
    </source>
</evidence>
<comment type="catalytic activity">
    <reaction evidence="10">
        <text>di-trans,octa-cis-undecaprenyl diphospho-N-acetyl-alpha-D-muramoyl-L-alanyl-D-glutamyl-meso-2,6-diaminopimeloyl-D-alanyl-D-alanine + UDP-N-acetyl-alpha-D-glucosamine = di-trans,octa-cis-undecaprenyl diphospho-[N-acetyl-alpha-D-glucosaminyl-(1-&gt;4)]-N-acetyl-alpha-D-muramoyl-L-alanyl-D-glutamyl-meso-2,6-diaminopimeloyl-D-alanyl-D-alanine + UDP + H(+)</text>
        <dbReference type="Rhea" id="RHEA:31227"/>
        <dbReference type="ChEBI" id="CHEBI:15378"/>
        <dbReference type="ChEBI" id="CHEBI:57705"/>
        <dbReference type="ChEBI" id="CHEBI:58223"/>
        <dbReference type="ChEBI" id="CHEBI:61387"/>
        <dbReference type="ChEBI" id="CHEBI:61388"/>
        <dbReference type="EC" id="2.4.1.227"/>
    </reaction>
</comment>